<gene>
    <name evidence="1" type="ORF">ACFPCV_34720</name>
</gene>
<organism evidence="1 2">
    <name type="scientific">Actinophytocola glycyrrhizae</name>
    <dbReference type="NCBI Taxonomy" id="2044873"/>
    <lineage>
        <taxon>Bacteria</taxon>
        <taxon>Bacillati</taxon>
        <taxon>Actinomycetota</taxon>
        <taxon>Actinomycetes</taxon>
        <taxon>Pseudonocardiales</taxon>
        <taxon>Pseudonocardiaceae</taxon>
    </lineage>
</organism>
<dbReference type="SUPFAM" id="SSF52309">
    <property type="entry name" value="N-(deoxy)ribosyltransferase-like"/>
    <property type="match status" value="1"/>
</dbReference>
<reference evidence="2" key="1">
    <citation type="journal article" date="2019" name="Int. J. Syst. Evol. Microbiol.">
        <title>The Global Catalogue of Microorganisms (GCM) 10K type strain sequencing project: providing services to taxonomists for standard genome sequencing and annotation.</title>
        <authorList>
            <consortium name="The Broad Institute Genomics Platform"/>
            <consortium name="The Broad Institute Genome Sequencing Center for Infectious Disease"/>
            <person name="Wu L."/>
            <person name="Ma J."/>
        </authorList>
    </citation>
    <scope>NUCLEOTIDE SEQUENCE [LARGE SCALE GENOMIC DNA]</scope>
    <source>
        <strain evidence="2">ZS-22-S1</strain>
    </source>
</reference>
<protein>
    <recommendedName>
        <fullName evidence="3">Nucleoside 2-deoxyribosyltransferase</fullName>
    </recommendedName>
</protein>
<evidence type="ECO:0008006" key="3">
    <source>
        <dbReference type="Google" id="ProtNLM"/>
    </source>
</evidence>
<dbReference type="Proteomes" id="UP001595859">
    <property type="component" value="Unassembled WGS sequence"/>
</dbReference>
<accession>A0ABV9SAB9</accession>
<proteinExistence type="predicted"/>
<evidence type="ECO:0000313" key="1">
    <source>
        <dbReference type="EMBL" id="MFC4858680.1"/>
    </source>
</evidence>
<dbReference type="RefSeq" id="WP_378061303.1">
    <property type="nucleotide sequence ID" value="NZ_JBHSIS010000024.1"/>
</dbReference>
<name>A0ABV9SAB9_9PSEU</name>
<comment type="caution">
    <text evidence="1">The sequence shown here is derived from an EMBL/GenBank/DDBJ whole genome shotgun (WGS) entry which is preliminary data.</text>
</comment>
<dbReference type="Gene3D" id="3.40.50.450">
    <property type="match status" value="1"/>
</dbReference>
<evidence type="ECO:0000313" key="2">
    <source>
        <dbReference type="Proteomes" id="UP001595859"/>
    </source>
</evidence>
<dbReference type="EMBL" id="JBHSIS010000024">
    <property type="protein sequence ID" value="MFC4858680.1"/>
    <property type="molecule type" value="Genomic_DNA"/>
</dbReference>
<sequence>MRTITLCGSGKKRKEIFEAAELLRDQGALVLAPPLHKIGELFAGQPAECHELAWKGATFAHLNRIEKADVVFIVNPDGYLGPSTTLELGYAVAMRKLIVAMKPDQVETARTVLLDLVLDTDDVSDACKRLVGHIGSLEH</sequence>
<keyword evidence="2" id="KW-1185">Reference proteome</keyword>